<protein>
    <submittedName>
        <fullName evidence="1">Uncharacterized protein</fullName>
    </submittedName>
</protein>
<dbReference type="PANTHER" id="PTHR14920">
    <property type="entry name" value="OSMOTIC AVOIDANCE ABNORMAL PROTEIN 1/WD REPEAT MEMBRANE PROTEIN"/>
    <property type="match status" value="1"/>
</dbReference>
<dbReference type="EMBL" id="UYRU01001382">
    <property type="protein sequence ID" value="VDK31585.1"/>
    <property type="molecule type" value="Genomic_DNA"/>
</dbReference>
<dbReference type="GO" id="GO:0060271">
    <property type="term" value="P:cilium assembly"/>
    <property type="evidence" value="ECO:0007669"/>
    <property type="project" value="TreeGrafter"/>
</dbReference>
<dbReference type="GO" id="GO:0030991">
    <property type="term" value="C:intraciliary transport particle A"/>
    <property type="evidence" value="ECO:0007669"/>
    <property type="project" value="TreeGrafter"/>
</dbReference>
<dbReference type="PANTHER" id="PTHR14920:SF0">
    <property type="entry name" value="WD REPEAT DOMAIN 19"/>
    <property type="match status" value="1"/>
</dbReference>
<accession>A0A3P6PVZ0</accession>
<evidence type="ECO:0000313" key="2">
    <source>
        <dbReference type="Proteomes" id="UP000281553"/>
    </source>
</evidence>
<dbReference type="Proteomes" id="UP000281553">
    <property type="component" value="Unassembled WGS sequence"/>
</dbReference>
<organism evidence="1 2">
    <name type="scientific">Dibothriocephalus latus</name>
    <name type="common">Fish tapeworm</name>
    <name type="synonym">Diphyllobothrium latum</name>
    <dbReference type="NCBI Taxonomy" id="60516"/>
    <lineage>
        <taxon>Eukaryota</taxon>
        <taxon>Metazoa</taxon>
        <taxon>Spiralia</taxon>
        <taxon>Lophotrochozoa</taxon>
        <taxon>Platyhelminthes</taxon>
        <taxon>Cestoda</taxon>
        <taxon>Eucestoda</taxon>
        <taxon>Diphyllobothriidea</taxon>
        <taxon>Diphyllobothriidae</taxon>
        <taxon>Dibothriocephalus</taxon>
    </lineage>
</organism>
<dbReference type="GO" id="GO:0005929">
    <property type="term" value="C:cilium"/>
    <property type="evidence" value="ECO:0007669"/>
    <property type="project" value="TreeGrafter"/>
</dbReference>
<proteinExistence type="predicted"/>
<keyword evidence="2" id="KW-1185">Reference proteome</keyword>
<dbReference type="OrthoDB" id="10250638at2759"/>
<dbReference type="AlphaFoldDB" id="A0A3P6PVZ0"/>
<dbReference type="InterPro" id="IPR040379">
    <property type="entry name" value="WDR19/dyf-2"/>
</dbReference>
<evidence type="ECO:0000313" key="1">
    <source>
        <dbReference type="EMBL" id="VDK31585.1"/>
    </source>
</evidence>
<dbReference type="GO" id="GO:0035721">
    <property type="term" value="P:intraciliary retrograde transport"/>
    <property type="evidence" value="ECO:0007669"/>
    <property type="project" value="InterPro"/>
</dbReference>
<name>A0A3P6PVZ0_DIBLA</name>
<sequence length="132" mass="15000">MCSLSHIFSDVVPILTSTVIECQRVGLKTASFTYASMLLRPEYREKIDQKYRRKFEGIVRRPEKQTPEELEILRSSSPCPFCSADLGDYDLNCASCRNNVSYCALTGKHVIKTDLTLCPNCDFPITYSDLMT</sequence>
<reference evidence="1 2" key="1">
    <citation type="submission" date="2018-11" db="EMBL/GenBank/DDBJ databases">
        <authorList>
            <consortium name="Pathogen Informatics"/>
        </authorList>
    </citation>
    <scope>NUCLEOTIDE SEQUENCE [LARGE SCALE GENOMIC DNA]</scope>
</reference>
<gene>
    <name evidence="1" type="ORF">DILT_LOCUS349</name>
</gene>